<reference evidence="2 3" key="1">
    <citation type="submission" date="2021-04" db="EMBL/GenBank/DDBJ databases">
        <title>Mariniflexile gromovii gen. nov., sp. nov., a gliding bacterium isolated from the sea urchin Strongylocentrotus intermedius.</title>
        <authorList>
            <person name="Ko S."/>
            <person name="Le V."/>
            <person name="Ahn C.-Y."/>
            <person name="Oh H.-M."/>
        </authorList>
    </citation>
    <scope>NUCLEOTIDE SEQUENCE [LARGE SCALE GENOMIC DNA]</scope>
    <source>
        <strain evidence="2 3">KCTC 12570</strain>
    </source>
</reference>
<evidence type="ECO:0000313" key="3">
    <source>
        <dbReference type="Proteomes" id="UP000670776"/>
    </source>
</evidence>
<dbReference type="InterPro" id="IPR024775">
    <property type="entry name" value="DinB-like"/>
</dbReference>
<keyword evidence="3" id="KW-1185">Reference proteome</keyword>
<dbReference type="InterPro" id="IPR034660">
    <property type="entry name" value="DinB/YfiT-like"/>
</dbReference>
<comment type="caution">
    <text evidence="2">The sequence shown here is derived from an EMBL/GenBank/DDBJ whole genome shotgun (WGS) entry which is preliminary data.</text>
</comment>
<evidence type="ECO:0000259" key="1">
    <source>
        <dbReference type="Pfam" id="PF12867"/>
    </source>
</evidence>
<feature type="domain" description="DinB-like" evidence="1">
    <location>
        <begin position="24"/>
        <end position="173"/>
    </location>
</feature>
<sequence length="196" mass="23004">MQSEKLIQTLLEQTRLIINQAEKLKSYDLKTLTWKDNEFSWNMLECLEHLNLYGDFYLPQIEKNIKKSNTKSETEFNKGFLGDFFSKSMLPKEKLIKMKAFKSKNPLNLDLGRNVIDVFVNQQIKLLELLNQSRNVSINKVKIQTSISSLIRLKLGDTFQFLVNHNIRHIKQIEGIYERCIIPEIQKGISDRVSRL</sequence>
<dbReference type="Gene3D" id="1.20.120.450">
    <property type="entry name" value="dinb family like domain"/>
    <property type="match status" value="1"/>
</dbReference>
<name>A0ABS4BU23_9FLAO</name>
<dbReference type="Proteomes" id="UP000670776">
    <property type="component" value="Unassembled WGS sequence"/>
</dbReference>
<evidence type="ECO:0000313" key="2">
    <source>
        <dbReference type="EMBL" id="MBP0904079.1"/>
    </source>
</evidence>
<dbReference type="Pfam" id="PF12867">
    <property type="entry name" value="DinB_2"/>
    <property type="match status" value="1"/>
</dbReference>
<dbReference type="EMBL" id="JAGJCB010000007">
    <property type="protein sequence ID" value="MBP0904079.1"/>
    <property type="molecule type" value="Genomic_DNA"/>
</dbReference>
<protein>
    <submittedName>
        <fullName evidence="2">DinB family protein</fullName>
    </submittedName>
</protein>
<organism evidence="2 3">
    <name type="scientific">Mariniflexile gromovii</name>
    <dbReference type="NCBI Taxonomy" id="362523"/>
    <lineage>
        <taxon>Bacteria</taxon>
        <taxon>Pseudomonadati</taxon>
        <taxon>Bacteroidota</taxon>
        <taxon>Flavobacteriia</taxon>
        <taxon>Flavobacteriales</taxon>
        <taxon>Flavobacteriaceae</taxon>
        <taxon>Mariniflexile</taxon>
    </lineage>
</organism>
<gene>
    <name evidence="2" type="ORF">J8H85_09580</name>
</gene>
<proteinExistence type="predicted"/>
<accession>A0ABS4BU23</accession>